<feature type="domain" description="Saccharopine dehydrogenase NADP binding" evidence="3">
    <location>
        <begin position="14"/>
        <end position="138"/>
    </location>
</feature>
<dbReference type="PANTHER" id="PTHR12286:SF5">
    <property type="entry name" value="SACCHAROPINE DEHYDROGENASE-LIKE OXIDOREDUCTASE"/>
    <property type="match status" value="1"/>
</dbReference>
<evidence type="ECO:0000256" key="1">
    <source>
        <dbReference type="ARBA" id="ARBA00038048"/>
    </source>
</evidence>
<dbReference type="Proteomes" id="UP001165289">
    <property type="component" value="Unassembled WGS sequence"/>
</dbReference>
<dbReference type="AlphaFoldDB" id="A0AAV7JPA3"/>
<dbReference type="InterPro" id="IPR005097">
    <property type="entry name" value="Sacchrp_dh_NADP-bd"/>
</dbReference>
<keyword evidence="2" id="KW-0812">Transmembrane</keyword>
<sequence length="514" mass="58367">MDDSSSGRKEFDLVVFGATGFTGGYIVREMHETIGTKRSWAIAGKTLSKLNALHGELNLPRSVRVIQANVEDEQSIRNMCKRANLVINCVGPYGVYSGDMVIRLCIEEWSNYVDLSGEIDYMELMRDKYSKLAEEKGVFVVPACGYVSLLIELSANCALQTMTSSELSCVNFYHKHINGGGMHTGTWHTILETMSKFRVEGKHMARMERLQASRLKQPTRWPLHYDSRFKSWFVSMALSNSHFLRLSMSDIGKRNGKGEPSLAVSENFSLGGFALMISILIVMILIFIPAQMLLDFEKGPITSFEHVWPNTVVKCCFFHLTQNIWRHVQSVGLQSAYTHDEELAMCIRRIPALAFARPADVHDLFDQVAMDLPLTSEIGELVDYFERTYIGRTLASGYHVAATFPIDLWNYHLSTPFGLPRTTNAVEAWYHSFNATVGCHHPTIWKFLLALKREQGLVEVRHTNYLVGKPPTKRRRSQQSEEALKTLVREYYSQDRSKMEFLQGVAHHFSLGAD</sequence>
<protein>
    <recommendedName>
        <fullName evidence="3">Saccharopine dehydrogenase NADP binding domain-containing protein</fullName>
    </recommendedName>
</protein>
<name>A0AAV7JPA3_9METZ</name>
<feature type="transmembrane region" description="Helical" evidence="2">
    <location>
        <begin position="268"/>
        <end position="288"/>
    </location>
</feature>
<keyword evidence="5" id="KW-1185">Reference proteome</keyword>
<evidence type="ECO:0000259" key="3">
    <source>
        <dbReference type="Pfam" id="PF03435"/>
    </source>
</evidence>
<keyword evidence="2" id="KW-1133">Transmembrane helix</keyword>
<dbReference type="GO" id="GO:0009247">
    <property type="term" value="P:glycolipid biosynthetic process"/>
    <property type="evidence" value="ECO:0007669"/>
    <property type="project" value="TreeGrafter"/>
</dbReference>
<dbReference type="PANTHER" id="PTHR12286">
    <property type="entry name" value="SACCHAROPINE DEHYDROGENASE-LIKE OXIDOREDUCTASE"/>
    <property type="match status" value="1"/>
</dbReference>
<gene>
    <name evidence="4" type="ORF">LOD99_7689</name>
</gene>
<evidence type="ECO:0000256" key="2">
    <source>
        <dbReference type="SAM" id="Phobius"/>
    </source>
</evidence>
<accession>A0AAV7JPA3</accession>
<evidence type="ECO:0000313" key="5">
    <source>
        <dbReference type="Proteomes" id="UP001165289"/>
    </source>
</evidence>
<comment type="similarity">
    <text evidence="1">Belongs to the saccharopine dehydrogenase family.</text>
</comment>
<proteinExistence type="inferred from homology"/>
<comment type="caution">
    <text evidence="4">The sequence shown here is derived from an EMBL/GenBank/DDBJ whole genome shotgun (WGS) entry which is preliminary data.</text>
</comment>
<dbReference type="GO" id="GO:0005886">
    <property type="term" value="C:plasma membrane"/>
    <property type="evidence" value="ECO:0007669"/>
    <property type="project" value="TreeGrafter"/>
</dbReference>
<dbReference type="InterPro" id="IPR051276">
    <property type="entry name" value="Saccharopine_DH-like_oxidrdct"/>
</dbReference>
<dbReference type="GO" id="GO:0005739">
    <property type="term" value="C:mitochondrion"/>
    <property type="evidence" value="ECO:0007669"/>
    <property type="project" value="TreeGrafter"/>
</dbReference>
<organism evidence="4 5">
    <name type="scientific">Oopsacas minuta</name>
    <dbReference type="NCBI Taxonomy" id="111878"/>
    <lineage>
        <taxon>Eukaryota</taxon>
        <taxon>Metazoa</taxon>
        <taxon>Porifera</taxon>
        <taxon>Hexactinellida</taxon>
        <taxon>Hexasterophora</taxon>
        <taxon>Lyssacinosida</taxon>
        <taxon>Leucopsacidae</taxon>
        <taxon>Oopsacas</taxon>
    </lineage>
</organism>
<dbReference type="SUPFAM" id="SSF51735">
    <property type="entry name" value="NAD(P)-binding Rossmann-fold domains"/>
    <property type="match status" value="1"/>
</dbReference>
<dbReference type="EMBL" id="JAKMXF010000310">
    <property type="protein sequence ID" value="KAI6650639.1"/>
    <property type="molecule type" value="Genomic_DNA"/>
</dbReference>
<dbReference type="InterPro" id="IPR036291">
    <property type="entry name" value="NAD(P)-bd_dom_sf"/>
</dbReference>
<dbReference type="Pfam" id="PF03435">
    <property type="entry name" value="Sacchrp_dh_NADP"/>
    <property type="match status" value="1"/>
</dbReference>
<dbReference type="Gene3D" id="3.40.50.720">
    <property type="entry name" value="NAD(P)-binding Rossmann-like Domain"/>
    <property type="match status" value="1"/>
</dbReference>
<keyword evidence="2" id="KW-0472">Membrane</keyword>
<dbReference type="GO" id="GO:0005811">
    <property type="term" value="C:lipid droplet"/>
    <property type="evidence" value="ECO:0007669"/>
    <property type="project" value="TreeGrafter"/>
</dbReference>
<evidence type="ECO:0000313" key="4">
    <source>
        <dbReference type="EMBL" id="KAI6650639.1"/>
    </source>
</evidence>
<reference evidence="4 5" key="1">
    <citation type="journal article" date="2023" name="BMC Biol.">
        <title>The compact genome of the sponge Oopsacas minuta (Hexactinellida) is lacking key metazoan core genes.</title>
        <authorList>
            <person name="Santini S."/>
            <person name="Schenkelaars Q."/>
            <person name="Jourda C."/>
            <person name="Duchesne M."/>
            <person name="Belahbib H."/>
            <person name="Rocher C."/>
            <person name="Selva M."/>
            <person name="Riesgo A."/>
            <person name="Vervoort M."/>
            <person name="Leys S.P."/>
            <person name="Kodjabachian L."/>
            <person name="Le Bivic A."/>
            <person name="Borchiellini C."/>
            <person name="Claverie J.M."/>
            <person name="Renard E."/>
        </authorList>
    </citation>
    <scope>NUCLEOTIDE SEQUENCE [LARGE SCALE GENOMIC DNA]</scope>
    <source>
        <strain evidence="4">SPO-2</strain>
    </source>
</reference>